<evidence type="ECO:0000313" key="1">
    <source>
        <dbReference type="EMBL" id="KAF6995188.1"/>
    </source>
</evidence>
<comment type="caution">
    <text evidence="1">The sequence shown here is derived from an EMBL/GenBank/DDBJ whole genome shotgun (WGS) entry which is preliminary data.</text>
</comment>
<name>A0A9R1DNE0_WHEAT</name>
<proteinExistence type="predicted"/>
<reference evidence="1" key="1">
    <citation type="journal article" date="2017" name="Gigascience">
        <title>The first near-complete assembly of the hexaploid bread wheat genome, Triticum aestivum.</title>
        <authorList>
            <person name="Zimin A.V."/>
            <person name="Puiu D."/>
            <person name="Hall R."/>
            <person name="Kingan S."/>
            <person name="Clavijo B.J."/>
            <person name="Salzberg S.L."/>
        </authorList>
    </citation>
    <scope>NUCLEOTIDE SEQUENCE</scope>
    <source>
        <tissue evidence="1">Leaf</tissue>
    </source>
</reference>
<dbReference type="EMBL" id="CM022213">
    <property type="protein sequence ID" value="KAF6995188.1"/>
    <property type="molecule type" value="Genomic_DNA"/>
</dbReference>
<feature type="non-terminal residue" evidence="1">
    <location>
        <position position="19"/>
    </location>
</feature>
<dbReference type="Proteomes" id="UP000815260">
    <property type="component" value="Chromosome 1D"/>
</dbReference>
<organism evidence="1">
    <name type="scientific">Triticum aestivum</name>
    <name type="common">Wheat</name>
    <dbReference type="NCBI Taxonomy" id="4565"/>
    <lineage>
        <taxon>Eukaryota</taxon>
        <taxon>Viridiplantae</taxon>
        <taxon>Streptophyta</taxon>
        <taxon>Embryophyta</taxon>
        <taxon>Tracheophyta</taxon>
        <taxon>Spermatophyta</taxon>
        <taxon>Magnoliopsida</taxon>
        <taxon>Liliopsida</taxon>
        <taxon>Poales</taxon>
        <taxon>Poaceae</taxon>
        <taxon>BOP clade</taxon>
        <taxon>Pooideae</taxon>
        <taxon>Triticodae</taxon>
        <taxon>Triticeae</taxon>
        <taxon>Triticinae</taxon>
        <taxon>Triticum</taxon>
    </lineage>
</organism>
<dbReference type="AlphaFoldDB" id="A0A9R1DNE0"/>
<gene>
    <name evidence="1" type="ORF">CFC21_011735</name>
</gene>
<sequence length="19" mass="2294">MGQAFRKLFDAFFGNKEMR</sequence>
<accession>A0A9R1DNE0</accession>
<reference evidence="1" key="2">
    <citation type="submission" date="2020-03" db="EMBL/GenBank/DDBJ databases">
        <title>The second near-complete assembly of the hexaploid bread wheat (Triticum aestivum) genome.</title>
        <authorList>
            <person name="Zimin A.V."/>
            <person name="Puiu D."/>
            <person name="Shumante A."/>
            <person name="Alonge M."/>
            <person name="Salzberg S.L."/>
        </authorList>
    </citation>
    <scope>NUCLEOTIDE SEQUENCE</scope>
    <source>
        <tissue evidence="1">Leaf</tissue>
    </source>
</reference>
<protein>
    <submittedName>
        <fullName evidence="1">Uncharacterized protein</fullName>
    </submittedName>
</protein>